<evidence type="ECO:0000256" key="2">
    <source>
        <dbReference type="ARBA" id="ARBA00009813"/>
    </source>
</evidence>
<gene>
    <name evidence="10" type="ORF">UE95_018030</name>
</gene>
<dbReference type="Pfam" id="PF13098">
    <property type="entry name" value="Thioredoxin_2"/>
    <property type="match status" value="1"/>
</dbReference>
<dbReference type="Pfam" id="PF10411">
    <property type="entry name" value="DsbC_N"/>
    <property type="match status" value="1"/>
</dbReference>
<dbReference type="PANTHER" id="PTHR35272">
    <property type="entry name" value="THIOL:DISULFIDE INTERCHANGE PROTEIN DSBC-RELATED"/>
    <property type="match status" value="1"/>
</dbReference>
<evidence type="ECO:0000256" key="4">
    <source>
        <dbReference type="ARBA" id="ARBA00022764"/>
    </source>
</evidence>
<dbReference type="GO" id="GO:0042597">
    <property type="term" value="C:periplasmic space"/>
    <property type="evidence" value="ECO:0007669"/>
    <property type="project" value="UniProtKB-SubCell"/>
</dbReference>
<comment type="function">
    <text evidence="7">Required for disulfide bond formation in some periplasmic proteins. Acts by transferring its disulfide bond to other proteins and is reduced in the process.</text>
</comment>
<comment type="subcellular location">
    <subcellularLocation>
        <location evidence="1 7">Periplasm</location>
    </subcellularLocation>
</comment>
<keyword evidence="6 7" id="KW-0676">Redox-active center</keyword>
<proteinExistence type="inferred from homology"/>
<evidence type="ECO:0000256" key="1">
    <source>
        <dbReference type="ARBA" id="ARBA00004418"/>
    </source>
</evidence>
<comment type="caution">
    <text evidence="10">The sequence shown here is derived from an EMBL/GenBank/DDBJ whole genome shotgun (WGS) entry which is preliminary data.</text>
</comment>
<evidence type="ECO:0000256" key="6">
    <source>
        <dbReference type="ARBA" id="ARBA00023284"/>
    </source>
</evidence>
<dbReference type="AlphaFoldDB" id="A0ABD4UFR6"/>
<dbReference type="Gene3D" id="3.40.30.10">
    <property type="entry name" value="Glutaredoxin"/>
    <property type="match status" value="1"/>
</dbReference>
<reference evidence="10 11" key="1">
    <citation type="journal article" date="2017" name="Front. Microbiol.">
        <title>Genomics reveals a unique clone of Burkholderia cenocepacia harbouring an actively excising novel genomic island.</title>
        <authorList>
            <person name="Patil P."/>
            <person name="Mali S."/>
            <person name="Midha S."/>
            <person name="Gautam V."/>
            <person name="Dash L."/>
            <person name="Kumar S."/>
            <person name="Shastri J."/>
            <person name="Singhal L."/>
            <person name="Patil P.B."/>
        </authorList>
    </citation>
    <scope>NUCLEOTIDE SEQUENCE [LARGE SCALE GENOMIC DNA]</scope>
    <source>
        <strain evidence="10 11">BC-19</strain>
    </source>
</reference>
<comment type="similarity">
    <text evidence="2 7">Belongs to the thioredoxin family. DsbC subfamily.</text>
</comment>
<evidence type="ECO:0000313" key="11">
    <source>
        <dbReference type="Proteomes" id="UP000191686"/>
    </source>
</evidence>
<dbReference type="RefSeq" id="WP_256870173.1">
    <property type="nucleotide sequence ID" value="NZ_JYMY02000013.1"/>
</dbReference>
<dbReference type="Gene3D" id="3.10.450.70">
    <property type="entry name" value="Disulphide bond isomerase, DsbC/G, N-terminal"/>
    <property type="match status" value="1"/>
</dbReference>
<evidence type="ECO:0000259" key="9">
    <source>
        <dbReference type="Pfam" id="PF13098"/>
    </source>
</evidence>
<evidence type="ECO:0000313" key="10">
    <source>
        <dbReference type="EMBL" id="MCW3713185.1"/>
    </source>
</evidence>
<dbReference type="Proteomes" id="UP000191686">
    <property type="component" value="Unassembled WGS sequence"/>
</dbReference>
<dbReference type="SUPFAM" id="SSF52833">
    <property type="entry name" value="Thioredoxin-like"/>
    <property type="match status" value="1"/>
</dbReference>
<protein>
    <recommendedName>
        <fullName evidence="7">Thiol:disulfide interchange protein</fullName>
    </recommendedName>
</protein>
<feature type="domain" description="Thioredoxin-like fold" evidence="9">
    <location>
        <begin position="175"/>
        <end position="321"/>
    </location>
</feature>
<reference evidence="10 11" key="2">
    <citation type="journal article" date="2017" name="Front. Microbiol.">
        <title>Genomics Reveals a Unique Clone of Burkholderia cenocepacia Harboring an Actively Excising Novel Genomic Island.</title>
        <authorList>
            <person name="Patil P.P."/>
            <person name="Mali S."/>
            <person name="Midha S."/>
            <person name="Gautam V."/>
            <person name="Dash L."/>
            <person name="Kumar S."/>
            <person name="Shastri J."/>
            <person name="Singhal L."/>
            <person name="Patil P.B."/>
        </authorList>
    </citation>
    <scope>NUCLEOTIDE SEQUENCE [LARGE SCALE GENOMIC DNA]</scope>
    <source>
        <strain evidence="10 11">BC-19</strain>
    </source>
</reference>
<dbReference type="InterPro" id="IPR033954">
    <property type="entry name" value="DiS-bond_Isoase_DsbC/G"/>
</dbReference>
<dbReference type="PANTHER" id="PTHR35272:SF3">
    <property type="entry name" value="THIOL:DISULFIDE INTERCHANGE PROTEIN DSBC"/>
    <property type="match status" value="1"/>
</dbReference>
<organism evidence="10 11">
    <name type="scientific">Burkholderia cenocepacia</name>
    <dbReference type="NCBI Taxonomy" id="95486"/>
    <lineage>
        <taxon>Bacteria</taxon>
        <taxon>Pseudomonadati</taxon>
        <taxon>Pseudomonadota</taxon>
        <taxon>Betaproteobacteria</taxon>
        <taxon>Burkholderiales</taxon>
        <taxon>Burkholderiaceae</taxon>
        <taxon>Burkholderia</taxon>
        <taxon>Burkholderia cepacia complex</taxon>
    </lineage>
</organism>
<evidence type="ECO:0000256" key="7">
    <source>
        <dbReference type="RuleBase" id="RU364038"/>
    </source>
</evidence>
<dbReference type="InterPro" id="IPR012336">
    <property type="entry name" value="Thioredoxin-like_fold"/>
</dbReference>
<dbReference type="CDD" id="cd03020">
    <property type="entry name" value="DsbA_DsbC_DsbG"/>
    <property type="match status" value="1"/>
</dbReference>
<keyword evidence="4 7" id="KW-0574">Periplasm</keyword>
<dbReference type="SUPFAM" id="SSF54423">
    <property type="entry name" value="DsbC/DsbG N-terminal domain-like"/>
    <property type="match status" value="1"/>
</dbReference>
<evidence type="ECO:0000256" key="5">
    <source>
        <dbReference type="ARBA" id="ARBA00023157"/>
    </source>
</evidence>
<dbReference type="InterPro" id="IPR036249">
    <property type="entry name" value="Thioredoxin-like_sf"/>
</dbReference>
<feature type="domain" description="Disulphide bond isomerase DsbC/G N-terminal" evidence="8">
    <location>
        <begin position="89"/>
        <end position="150"/>
    </location>
</feature>
<accession>A0ABD4UFR6</accession>
<dbReference type="InterPro" id="IPR018950">
    <property type="entry name" value="DiS-bond_isomerase_DsbC/G_N"/>
</dbReference>
<dbReference type="InterPro" id="IPR051470">
    <property type="entry name" value="Thiol:disulfide_interchange"/>
</dbReference>
<dbReference type="EMBL" id="JYMX02000013">
    <property type="protein sequence ID" value="MCW3713185.1"/>
    <property type="molecule type" value="Genomic_DNA"/>
</dbReference>
<name>A0ABD4UFR6_9BURK</name>
<keyword evidence="5" id="KW-1015">Disulfide bond</keyword>
<dbReference type="InterPro" id="IPR009094">
    <property type="entry name" value="DiS-bond_isomerase_DsbC/G_N_sf"/>
</dbReference>
<evidence type="ECO:0000256" key="3">
    <source>
        <dbReference type="ARBA" id="ARBA00022729"/>
    </source>
</evidence>
<sequence>MVDPSSRVGTHVRRRPLFLNMLNDPMKPAKYTFALLMTTCIAWGCTTQGTSTVPAHVAGPSSEVGVTASAAQGATSQINPADPNVDLGVAALKAALHARYPATQFREVTATPSAGIYEVVMGNKVAYTDVTGRYFLFGHLFDMVTQQDLTVPLEQALQKVRFPADRLQDAFVEVHGTGRRKLAIFDDPDCPYCLALEDDLSKLKDVTIYRFMYPLESIHPRARAHSIAIWCAEDRLATWHAWMPLALSRWMRDQGSAATGGAGKKPAPPRVEPKLVSCANPIDANEALAASMGISGTPALVSEDGRVLPGAASAEAIDQWLGAK</sequence>
<evidence type="ECO:0000259" key="8">
    <source>
        <dbReference type="Pfam" id="PF10411"/>
    </source>
</evidence>
<keyword evidence="3 7" id="KW-0732">Signal</keyword>